<dbReference type="GO" id="GO:0008010">
    <property type="term" value="F:structural constituent of chitin-based larval cuticle"/>
    <property type="evidence" value="ECO:0007669"/>
    <property type="project" value="TreeGrafter"/>
</dbReference>
<dbReference type="InterPro" id="IPR050468">
    <property type="entry name" value="Cuticle_Struct_Prot"/>
</dbReference>
<reference evidence="5 6" key="1">
    <citation type="submission" date="2024-03" db="EMBL/GenBank/DDBJ databases">
        <title>Adaptation during the transition from Ophiocordyceps entomopathogen to insect associate is accompanied by gene loss and intensified selection.</title>
        <authorList>
            <person name="Ward C.M."/>
            <person name="Onetto C.A."/>
            <person name="Borneman A.R."/>
        </authorList>
    </citation>
    <scope>NUCLEOTIDE SEQUENCE [LARGE SCALE GENOMIC DNA]</scope>
    <source>
        <strain evidence="5">AWRI1</strain>
        <tissue evidence="5">Single Adult Female</tissue>
    </source>
</reference>
<evidence type="ECO:0000256" key="4">
    <source>
        <dbReference type="SAM" id="SignalP"/>
    </source>
</evidence>
<keyword evidence="6" id="KW-1185">Reference proteome</keyword>
<dbReference type="PANTHER" id="PTHR10380:SF241">
    <property type="entry name" value="CUTICULAR PROTEIN 47EG-RELATED"/>
    <property type="match status" value="1"/>
</dbReference>
<protein>
    <recommendedName>
        <fullName evidence="7">Endocuticle structural glycoprotein SgAbd-2</fullName>
    </recommendedName>
</protein>
<evidence type="ECO:0000256" key="3">
    <source>
        <dbReference type="SAM" id="MobiDB-lite"/>
    </source>
</evidence>
<keyword evidence="1 2" id="KW-0193">Cuticle</keyword>
<evidence type="ECO:0000313" key="6">
    <source>
        <dbReference type="Proteomes" id="UP001367676"/>
    </source>
</evidence>
<feature type="compositionally biased region" description="Low complexity" evidence="3">
    <location>
        <begin position="77"/>
        <end position="111"/>
    </location>
</feature>
<keyword evidence="4" id="KW-0732">Signal</keyword>
<dbReference type="EMBL" id="JBBCAQ010000010">
    <property type="protein sequence ID" value="KAK7601582.1"/>
    <property type="molecule type" value="Genomic_DNA"/>
</dbReference>
<evidence type="ECO:0008006" key="7">
    <source>
        <dbReference type="Google" id="ProtNLM"/>
    </source>
</evidence>
<dbReference type="Pfam" id="PF00379">
    <property type="entry name" value="Chitin_bind_4"/>
    <property type="match status" value="1"/>
</dbReference>
<comment type="caution">
    <text evidence="5">The sequence shown here is derived from an EMBL/GenBank/DDBJ whole genome shotgun (WGS) entry which is preliminary data.</text>
</comment>
<proteinExistence type="predicted"/>
<dbReference type="PROSITE" id="PS51155">
    <property type="entry name" value="CHIT_BIND_RR_2"/>
    <property type="match status" value="1"/>
</dbReference>
<feature type="region of interest" description="Disordered" evidence="3">
    <location>
        <begin position="213"/>
        <end position="240"/>
    </location>
</feature>
<organism evidence="5 6">
    <name type="scientific">Parthenolecanium corni</name>
    <dbReference type="NCBI Taxonomy" id="536013"/>
    <lineage>
        <taxon>Eukaryota</taxon>
        <taxon>Metazoa</taxon>
        <taxon>Ecdysozoa</taxon>
        <taxon>Arthropoda</taxon>
        <taxon>Hexapoda</taxon>
        <taxon>Insecta</taxon>
        <taxon>Pterygota</taxon>
        <taxon>Neoptera</taxon>
        <taxon>Paraneoptera</taxon>
        <taxon>Hemiptera</taxon>
        <taxon>Sternorrhyncha</taxon>
        <taxon>Coccoidea</taxon>
        <taxon>Coccidae</taxon>
        <taxon>Parthenolecanium</taxon>
    </lineage>
</organism>
<dbReference type="PRINTS" id="PR00947">
    <property type="entry name" value="CUTICLE"/>
</dbReference>
<dbReference type="GO" id="GO:0062129">
    <property type="term" value="C:chitin-based extracellular matrix"/>
    <property type="evidence" value="ECO:0007669"/>
    <property type="project" value="TreeGrafter"/>
</dbReference>
<feature type="signal peptide" evidence="4">
    <location>
        <begin position="1"/>
        <end position="19"/>
    </location>
</feature>
<gene>
    <name evidence="5" type="ORF">V9T40_009023</name>
</gene>
<evidence type="ECO:0000256" key="2">
    <source>
        <dbReference type="PROSITE-ProRule" id="PRU00497"/>
    </source>
</evidence>
<dbReference type="AlphaFoldDB" id="A0AAN9TMT2"/>
<accession>A0AAN9TMT2</accession>
<name>A0AAN9TMT2_9HEMI</name>
<feature type="region of interest" description="Disordered" evidence="3">
    <location>
        <begin position="54"/>
        <end position="111"/>
    </location>
</feature>
<sequence>MDHIPVFLVCSIAFSASSALPQYSTPLPPQYSTGAPQYSNPGQFQNLAQQFQNPGSQYQNVGSQYSTGAPQYSTAAPQYSSPALPPQYSSSQPQYSPSQSQYSPSQPPYNQYQTTPIPILNQNQELNPDGSYHYGYQTGNGISAEERGAIKNLGSPDNEINSVQGYFSYPGSDGVQYSLTYTADENGFVAQGAHLPTPPPVPAELLKAYEALPPDNNEYDDKGFPINRQGQQGYNSNGRA</sequence>
<dbReference type="PROSITE" id="PS00233">
    <property type="entry name" value="CHIT_BIND_RR_1"/>
    <property type="match status" value="1"/>
</dbReference>
<feature type="compositionally biased region" description="Polar residues" evidence="3">
    <location>
        <begin position="228"/>
        <end position="240"/>
    </location>
</feature>
<dbReference type="InterPro" id="IPR031311">
    <property type="entry name" value="CHIT_BIND_RR_consensus"/>
</dbReference>
<dbReference type="Proteomes" id="UP001367676">
    <property type="component" value="Unassembled WGS sequence"/>
</dbReference>
<dbReference type="PANTHER" id="PTHR10380">
    <property type="entry name" value="CUTICLE PROTEIN"/>
    <property type="match status" value="1"/>
</dbReference>
<evidence type="ECO:0000256" key="1">
    <source>
        <dbReference type="ARBA" id="ARBA00022460"/>
    </source>
</evidence>
<feature type="compositionally biased region" description="Polar residues" evidence="3">
    <location>
        <begin position="54"/>
        <end position="76"/>
    </location>
</feature>
<dbReference type="InterPro" id="IPR000618">
    <property type="entry name" value="Insect_cuticle"/>
</dbReference>
<feature type="chain" id="PRO_5042999740" description="Endocuticle structural glycoprotein SgAbd-2" evidence="4">
    <location>
        <begin position="20"/>
        <end position="240"/>
    </location>
</feature>
<evidence type="ECO:0000313" key="5">
    <source>
        <dbReference type="EMBL" id="KAK7601582.1"/>
    </source>
</evidence>